<evidence type="ECO:0000259" key="2">
    <source>
        <dbReference type="PROSITE" id="PS50883"/>
    </source>
</evidence>
<protein>
    <submittedName>
        <fullName evidence="3">EAL domain-containing protein</fullName>
    </submittedName>
</protein>
<evidence type="ECO:0000256" key="1">
    <source>
        <dbReference type="SAM" id="Phobius"/>
    </source>
</evidence>
<dbReference type="RefSeq" id="WP_152261721.1">
    <property type="nucleotide sequence ID" value="NZ_CP045143.1"/>
</dbReference>
<dbReference type="InterPro" id="IPR001633">
    <property type="entry name" value="EAL_dom"/>
</dbReference>
<dbReference type="Gene3D" id="3.20.20.450">
    <property type="entry name" value="EAL domain"/>
    <property type="match status" value="1"/>
</dbReference>
<keyword evidence="1" id="KW-0472">Membrane</keyword>
<dbReference type="InterPro" id="IPR050706">
    <property type="entry name" value="Cyclic-di-GMP_PDE-like"/>
</dbReference>
<dbReference type="PANTHER" id="PTHR33121:SF70">
    <property type="entry name" value="SIGNALING PROTEIN YKOW"/>
    <property type="match status" value="1"/>
</dbReference>
<dbReference type="EMBL" id="CP045143">
    <property type="protein sequence ID" value="QFR25094.1"/>
    <property type="molecule type" value="Genomic_DNA"/>
</dbReference>
<accession>A0A5P8M9U7</accession>
<feature type="transmembrane region" description="Helical" evidence="1">
    <location>
        <begin position="6"/>
        <end position="24"/>
    </location>
</feature>
<organism evidence="3 4">
    <name type="scientific">Schleiferilactobacillus harbinensis</name>
    <dbReference type="NCBI Taxonomy" id="304207"/>
    <lineage>
        <taxon>Bacteria</taxon>
        <taxon>Bacillati</taxon>
        <taxon>Bacillota</taxon>
        <taxon>Bacilli</taxon>
        <taxon>Lactobacillales</taxon>
        <taxon>Lactobacillaceae</taxon>
        <taxon>Schleiferilactobacillus</taxon>
    </lineage>
</organism>
<sequence length="282" mass="32165">MIQGAWILSIVFLGLAGIGLIVLVHNRRQPVPTRQPCTNQWRYFVQPQVNDASRVVGYECLLRKKQADGTWSVPQEDNNLTLGQIRQLLVPTFSQLPETPISLAVNLTYAQIVGHEFANFVHWMMHQIAPLYLTVEYRSDQVPGRLQQYHFLQNIRAAQDFGAKFAVDNVGSDLQALKHIEWLLPVVDVLKCSMAAFRKDDPSIWLHLNLGFWNQLARERQINLVLTGVETEEDAALARQLKIQFRQGNLVGEPVEMPAVIPPTTQTALQRPRDNRHVEHIE</sequence>
<dbReference type="SUPFAM" id="SSF141868">
    <property type="entry name" value="EAL domain-like"/>
    <property type="match status" value="1"/>
</dbReference>
<evidence type="ECO:0000313" key="4">
    <source>
        <dbReference type="Proteomes" id="UP000326779"/>
    </source>
</evidence>
<dbReference type="GO" id="GO:0071111">
    <property type="term" value="F:cyclic-guanylate-specific phosphodiesterase activity"/>
    <property type="evidence" value="ECO:0007669"/>
    <property type="project" value="InterPro"/>
</dbReference>
<reference evidence="3 4" key="1">
    <citation type="submission" date="2019-10" db="EMBL/GenBank/DDBJ databases">
        <title>The completed genome of Lactobacillus harbinensis M1.</title>
        <authorList>
            <person name="Zheng Y."/>
        </authorList>
    </citation>
    <scope>NUCLEOTIDE SEQUENCE [LARGE SCALE GENOMIC DNA]</scope>
    <source>
        <strain evidence="3 4">M1</strain>
    </source>
</reference>
<dbReference type="AlphaFoldDB" id="A0A5P8M9U7"/>
<dbReference type="PANTHER" id="PTHR33121">
    <property type="entry name" value="CYCLIC DI-GMP PHOSPHODIESTERASE PDEF"/>
    <property type="match status" value="1"/>
</dbReference>
<dbReference type="PROSITE" id="PS50883">
    <property type="entry name" value="EAL"/>
    <property type="match status" value="1"/>
</dbReference>
<name>A0A5P8M9U7_9LACO</name>
<evidence type="ECO:0000313" key="3">
    <source>
        <dbReference type="EMBL" id="QFR25094.1"/>
    </source>
</evidence>
<dbReference type="Proteomes" id="UP000326779">
    <property type="component" value="Chromosome"/>
</dbReference>
<dbReference type="InterPro" id="IPR035919">
    <property type="entry name" value="EAL_sf"/>
</dbReference>
<dbReference type="Pfam" id="PF00563">
    <property type="entry name" value="EAL"/>
    <property type="match status" value="1"/>
</dbReference>
<dbReference type="KEGG" id="lhb:D1010_17820"/>
<keyword evidence="1" id="KW-1133">Transmembrane helix</keyword>
<dbReference type="SMART" id="SM00052">
    <property type="entry name" value="EAL"/>
    <property type="match status" value="1"/>
</dbReference>
<keyword evidence="1" id="KW-0812">Transmembrane</keyword>
<feature type="domain" description="EAL" evidence="2">
    <location>
        <begin position="20"/>
        <end position="268"/>
    </location>
</feature>
<proteinExistence type="predicted"/>
<gene>
    <name evidence="3" type="ORF">D1010_17820</name>
</gene>